<reference evidence="2" key="1">
    <citation type="submission" date="2023-01" db="EMBL/GenBank/DDBJ databases">
        <title>Colletotrichum chrysophilum M932 genome sequence.</title>
        <authorList>
            <person name="Baroncelli R."/>
        </authorList>
    </citation>
    <scope>NUCLEOTIDE SEQUENCE</scope>
    <source>
        <strain evidence="2">M932</strain>
    </source>
</reference>
<dbReference type="InterPro" id="IPR052895">
    <property type="entry name" value="HetReg/Transcr_Mod"/>
</dbReference>
<comment type="caution">
    <text evidence="2">The sequence shown here is derived from an EMBL/GenBank/DDBJ whole genome shotgun (WGS) entry which is preliminary data.</text>
</comment>
<dbReference type="AlphaFoldDB" id="A0AAD9AWJ7"/>
<proteinExistence type="predicted"/>
<gene>
    <name evidence="2" type="ORF">CCHR01_02718</name>
</gene>
<dbReference type="InterPro" id="IPR010730">
    <property type="entry name" value="HET"/>
</dbReference>
<evidence type="ECO:0000259" key="1">
    <source>
        <dbReference type="Pfam" id="PF06985"/>
    </source>
</evidence>
<dbReference type="Pfam" id="PF06985">
    <property type="entry name" value="HET"/>
    <property type="match status" value="1"/>
</dbReference>
<dbReference type="Proteomes" id="UP001243330">
    <property type="component" value="Unassembled WGS sequence"/>
</dbReference>
<sequence>MFALSRIARLVRRKQVRQVSIVRKAMYHYEPLPSPQFIRLVNIIRDDYSQHGFSVRLTAHSLHDLPPFWALSYTWGSPDFQSDDPQDEKAEGKRFSIKCDGDDMEIGESLYDFLRHMNEEMFAASNPSGPQTYARPSTNTRRLVFPERHFNFWVDAICIDQQNDDERSDQVQLMGKIYQSASRVIAWLGNTEPNDNVNWVINGFAPMMLHVSRSSSRPKVIQLCQDTGHELNHPKAEELIGAGVCARWRRSYADFFSFFVKKRWLTRGWVVQEAAIPEPYTVVLLCGRSQFSWTTINNFASFILNVGWDDTLEASLTESLPEWKARKGTIDRLWNPVSTSLPDFQEETINDSMVDWQNRRWGAVTDEEVRHAEVLHNFHRLRFYEFQNPLDHIYGTLGLMPLILGPKYPLGVTPSYDISVEQAFTDVATWLIPHLPNLDILGLAGLALGRSGALPSWVPDFSFHGPARHTSLQRARQIRMKYARWYGPLDATRTTSLFESPKPFARIERSRLRLEGSRIDNIKKIHKLHHDDQGVLWNVSWILDFCNRNDAYITGSESPAEAVVHTLSADIRPRVILKKDYKERSEDWVRDCITYNWLLSQDGKKPVLPAGVKNRNRRKPFMTVDDALERGCQDGFRSSLIDNHITKVIDFVTPGRQVIITEGGFLGLGRAEAQVGDEIWLMRGGRMPLILRKSGRTGGVGEDYLLVGEAYIHGIMHGEMMNDRLRQSFQEVVIV</sequence>
<dbReference type="EMBL" id="JAQOWY010000033">
    <property type="protein sequence ID" value="KAK1854677.1"/>
    <property type="molecule type" value="Genomic_DNA"/>
</dbReference>
<dbReference type="PANTHER" id="PTHR24148:SF64">
    <property type="entry name" value="HETEROKARYON INCOMPATIBILITY DOMAIN-CONTAINING PROTEIN"/>
    <property type="match status" value="1"/>
</dbReference>
<evidence type="ECO:0000313" key="3">
    <source>
        <dbReference type="Proteomes" id="UP001243330"/>
    </source>
</evidence>
<dbReference type="Pfam" id="PF26639">
    <property type="entry name" value="Het-6_barrel"/>
    <property type="match status" value="1"/>
</dbReference>
<name>A0AAD9AWJ7_9PEZI</name>
<keyword evidence="3" id="KW-1185">Reference proteome</keyword>
<protein>
    <submittedName>
        <fullName evidence="2">Heterokaryon incompatibility protein</fullName>
    </submittedName>
</protein>
<evidence type="ECO:0000313" key="2">
    <source>
        <dbReference type="EMBL" id="KAK1854677.1"/>
    </source>
</evidence>
<dbReference type="PANTHER" id="PTHR24148">
    <property type="entry name" value="ANKYRIN REPEAT DOMAIN-CONTAINING PROTEIN 39 HOMOLOG-RELATED"/>
    <property type="match status" value="1"/>
</dbReference>
<accession>A0AAD9AWJ7</accession>
<feature type="domain" description="Heterokaryon incompatibility" evidence="1">
    <location>
        <begin position="149"/>
        <end position="273"/>
    </location>
</feature>
<organism evidence="2 3">
    <name type="scientific">Colletotrichum chrysophilum</name>
    <dbReference type="NCBI Taxonomy" id="1836956"/>
    <lineage>
        <taxon>Eukaryota</taxon>
        <taxon>Fungi</taxon>
        <taxon>Dikarya</taxon>
        <taxon>Ascomycota</taxon>
        <taxon>Pezizomycotina</taxon>
        <taxon>Sordariomycetes</taxon>
        <taxon>Hypocreomycetidae</taxon>
        <taxon>Glomerellales</taxon>
        <taxon>Glomerellaceae</taxon>
        <taxon>Colletotrichum</taxon>
        <taxon>Colletotrichum gloeosporioides species complex</taxon>
    </lineage>
</organism>